<evidence type="ECO:0000313" key="1">
    <source>
        <dbReference type="EMBL" id="SFP40507.1"/>
    </source>
</evidence>
<dbReference type="InterPro" id="IPR035992">
    <property type="entry name" value="Ricin_B-like_lectins"/>
</dbReference>
<organism evidence="1 2">
    <name type="scientific">Geopseudomonas sagittaria</name>
    <dbReference type="NCBI Taxonomy" id="1135990"/>
    <lineage>
        <taxon>Bacteria</taxon>
        <taxon>Pseudomonadati</taxon>
        <taxon>Pseudomonadota</taxon>
        <taxon>Gammaproteobacteria</taxon>
        <taxon>Pseudomonadales</taxon>
        <taxon>Pseudomonadaceae</taxon>
        <taxon>Geopseudomonas</taxon>
    </lineage>
</organism>
<evidence type="ECO:0000313" key="2">
    <source>
        <dbReference type="Proteomes" id="UP000243084"/>
    </source>
</evidence>
<keyword evidence="2" id="KW-1185">Reference proteome</keyword>
<dbReference type="Proteomes" id="UP000243084">
    <property type="component" value="Unassembled WGS sequence"/>
</dbReference>
<dbReference type="AlphaFoldDB" id="A0A1I5Q2U0"/>
<dbReference type="OrthoDB" id="5366052at2"/>
<gene>
    <name evidence="1" type="ORF">SAMN05216229_102161</name>
</gene>
<dbReference type="SUPFAM" id="SSF50370">
    <property type="entry name" value="Ricin B-like lectins"/>
    <property type="match status" value="1"/>
</dbReference>
<dbReference type="RefSeq" id="WP_092428192.1">
    <property type="nucleotide sequence ID" value="NZ_FOXM01000002.1"/>
</dbReference>
<dbReference type="Gene3D" id="2.80.10.50">
    <property type="match status" value="1"/>
</dbReference>
<dbReference type="EMBL" id="FOXM01000002">
    <property type="protein sequence ID" value="SFP40507.1"/>
    <property type="molecule type" value="Genomic_DNA"/>
</dbReference>
<accession>A0A1I5Q2U0</accession>
<name>A0A1I5Q2U0_9GAMM</name>
<reference evidence="2" key="1">
    <citation type="submission" date="2016-10" db="EMBL/GenBank/DDBJ databases">
        <authorList>
            <person name="Varghese N."/>
            <person name="Submissions S."/>
        </authorList>
    </citation>
    <scope>NUCLEOTIDE SEQUENCE [LARGE SCALE GENOMIC DNA]</scope>
    <source>
        <strain evidence="2">JCM 18195</strain>
    </source>
</reference>
<protein>
    <submittedName>
        <fullName evidence="1">Uncharacterized protein</fullName>
    </submittedName>
</protein>
<dbReference type="PROSITE" id="PS50231">
    <property type="entry name" value="RICIN_B_LECTIN"/>
    <property type="match status" value="1"/>
</dbReference>
<sequence>MRKARKHLSPGSAARLLLAGLVFALSLAEGMAAPLAPKPPGHLQLIDRLDRPEDGYCLDIVGSGQYIRFDMPMTAHNCKPGLYEDEAVILEPNGYIRFPAYNRCMTAAGLNGRALPGAALIPRGCGERTPFLEAERLQIFRLHGDGRVELEGSGLCVTAGHKSDTTFSSEHRWRALFLEECDAAEPARSRWQFKAAPNR</sequence>
<proteinExistence type="predicted"/>